<reference evidence="1 2" key="1">
    <citation type="journal article" date="2022" name="Hortic Res">
        <title>A haplotype resolved chromosomal level avocado genome allows analysis of novel avocado genes.</title>
        <authorList>
            <person name="Nath O."/>
            <person name="Fletcher S.J."/>
            <person name="Hayward A."/>
            <person name="Shaw L.M."/>
            <person name="Masouleh A.K."/>
            <person name="Furtado A."/>
            <person name="Henry R.J."/>
            <person name="Mitter N."/>
        </authorList>
    </citation>
    <scope>NUCLEOTIDE SEQUENCE [LARGE SCALE GENOMIC DNA]</scope>
    <source>
        <strain evidence="2">cv. Hass</strain>
    </source>
</reference>
<keyword evidence="2" id="KW-1185">Reference proteome</keyword>
<evidence type="ECO:0000313" key="2">
    <source>
        <dbReference type="Proteomes" id="UP001234297"/>
    </source>
</evidence>
<evidence type="ECO:0000313" key="1">
    <source>
        <dbReference type="EMBL" id="KAJ8641573.1"/>
    </source>
</evidence>
<proteinExistence type="predicted"/>
<sequence>MRAGGCTLQQTLTVEAASIVKQAVSLAARRGHAQVTPLHVANTMLTTSTGLLRTACLQSHSHPLQCKALELCFNVALNRLPTSTPSPVLGHHSQHPSLSNALVAAFKRAQAHQRRGSVENQQQPLLAVKVELEQLIISILDDPSVSRVMREAGFSSTQVKSNVEQAVSIEICASSATVSKSRDEDDDVLVLGSTVSPSPPPMGLFGVKASKARREDVICLMEILADRRRKSTVIVGECLASSEDIVRGVMDMVDKGEVPEALQNVQFITFPLFSYVHLSKGEVEQKLGGIRSLVKSCVGRGVVLYLGDLKWAAEYMASEERSNYKSPLEHMLLELGGLVCGVGESRLLRVLGISTYKTYIRCRVGHPSLETVLCLHPLTLPTGSFGLSLSSDSDSLAQLRNMSAGNGLGWSLLQDGLEKNVSCFVDCSDKFEKEAHILPKITTHLSPTSSTLSLPSWLQQYKEENTITRSNDQECLPVRDLCKKWNSISNSVHRHHYPPEETQSFSSVSPSSSISSYGQHYTNLHQTHQTWPIAVDAKHPCKEHFWISNTIYEGFGSNSRACLDRKPVHFANTNPNTSPNSDSSSNTTEMEYYQRFKELNAENLKTLCNALEDKVPWQQFIIPGISSTILQCRSGMTRRKEKLKPNEIKEDTWLFFQGEDTDGKEKIARELATLIFGSQANFISMGSSTFSSPTRSDPTEDYQHKRSRDESSCSYLERFADAVSSNVHRVFLIEDIEQMDNYSQLGIQSAIERGRLRNSNGDEVRLYDAIIILSCENSDSRSRASSPIKQRFDTDKDKVAECEKGASPSVSLDLNLSLEEVEEPSFDNMGLLIESVDGRFAFNLQHDL</sequence>
<protein>
    <submittedName>
        <fullName evidence="1">Uncharacterized protein</fullName>
    </submittedName>
</protein>
<comment type="caution">
    <text evidence="1">The sequence shown here is derived from an EMBL/GenBank/DDBJ whole genome shotgun (WGS) entry which is preliminary data.</text>
</comment>
<organism evidence="1 2">
    <name type="scientific">Persea americana</name>
    <name type="common">Avocado</name>
    <dbReference type="NCBI Taxonomy" id="3435"/>
    <lineage>
        <taxon>Eukaryota</taxon>
        <taxon>Viridiplantae</taxon>
        <taxon>Streptophyta</taxon>
        <taxon>Embryophyta</taxon>
        <taxon>Tracheophyta</taxon>
        <taxon>Spermatophyta</taxon>
        <taxon>Magnoliopsida</taxon>
        <taxon>Magnoliidae</taxon>
        <taxon>Laurales</taxon>
        <taxon>Lauraceae</taxon>
        <taxon>Persea</taxon>
    </lineage>
</organism>
<dbReference type="EMBL" id="CM056813">
    <property type="protein sequence ID" value="KAJ8641573.1"/>
    <property type="molecule type" value="Genomic_DNA"/>
</dbReference>
<dbReference type="Proteomes" id="UP001234297">
    <property type="component" value="Chromosome 5"/>
</dbReference>
<name>A0ACC2M7J1_PERAE</name>
<gene>
    <name evidence="1" type="ORF">MRB53_018267</name>
</gene>
<accession>A0ACC2M7J1</accession>